<evidence type="ECO:0000256" key="1">
    <source>
        <dbReference type="SAM" id="MobiDB-lite"/>
    </source>
</evidence>
<protein>
    <recommendedName>
        <fullName evidence="4">CTNNB1 binding N-teminal domain-containing protein</fullName>
    </recommendedName>
</protein>
<comment type="caution">
    <text evidence="2">The sequence shown here is derived from an EMBL/GenBank/DDBJ whole genome shotgun (WGS) entry which is preliminary data.</text>
</comment>
<reference evidence="2 3" key="1">
    <citation type="journal article" date="2021" name="Elife">
        <title>Chloroplast acquisition without the gene transfer in kleptoplastic sea slugs, Plakobranchus ocellatus.</title>
        <authorList>
            <person name="Maeda T."/>
            <person name="Takahashi S."/>
            <person name="Yoshida T."/>
            <person name="Shimamura S."/>
            <person name="Takaki Y."/>
            <person name="Nagai Y."/>
            <person name="Toyoda A."/>
            <person name="Suzuki Y."/>
            <person name="Arimoto A."/>
            <person name="Ishii H."/>
            <person name="Satoh N."/>
            <person name="Nishiyama T."/>
            <person name="Hasebe M."/>
            <person name="Maruyama T."/>
            <person name="Minagawa J."/>
            <person name="Obokata J."/>
            <person name="Shigenobu S."/>
        </authorList>
    </citation>
    <scope>NUCLEOTIDE SEQUENCE [LARGE SCALE GENOMIC DNA]</scope>
</reference>
<evidence type="ECO:0000313" key="2">
    <source>
        <dbReference type="EMBL" id="GFS11868.1"/>
    </source>
</evidence>
<accession>A0AAV4IMJ5</accession>
<name>A0AAV4IMJ5_9GAST</name>
<evidence type="ECO:0000313" key="3">
    <source>
        <dbReference type="Proteomes" id="UP000762676"/>
    </source>
</evidence>
<evidence type="ECO:0008006" key="4">
    <source>
        <dbReference type="Google" id="ProtNLM"/>
    </source>
</evidence>
<feature type="compositionally biased region" description="Basic and acidic residues" evidence="1">
    <location>
        <begin position="21"/>
        <end position="37"/>
    </location>
</feature>
<dbReference type="AlphaFoldDB" id="A0AAV4IMJ5"/>
<keyword evidence="3" id="KW-1185">Reference proteome</keyword>
<feature type="compositionally biased region" description="Basic and acidic residues" evidence="1">
    <location>
        <begin position="49"/>
        <end position="58"/>
    </location>
</feature>
<dbReference type="Proteomes" id="UP000762676">
    <property type="component" value="Unassembled WGS sequence"/>
</dbReference>
<organism evidence="2 3">
    <name type="scientific">Elysia marginata</name>
    <dbReference type="NCBI Taxonomy" id="1093978"/>
    <lineage>
        <taxon>Eukaryota</taxon>
        <taxon>Metazoa</taxon>
        <taxon>Spiralia</taxon>
        <taxon>Lophotrochozoa</taxon>
        <taxon>Mollusca</taxon>
        <taxon>Gastropoda</taxon>
        <taxon>Heterobranchia</taxon>
        <taxon>Euthyneura</taxon>
        <taxon>Panpulmonata</taxon>
        <taxon>Sacoglossa</taxon>
        <taxon>Placobranchoidea</taxon>
        <taxon>Plakobranchidae</taxon>
        <taxon>Elysia</taxon>
    </lineage>
</organism>
<sequence length="150" mass="16276">MGEDGPLGGGQVASSNCSIKSNEEENREEEEKKKEVDVINLGKSSQEAETPKQNKKDQNVCPLLGPCATEKRPSLNVVKIAVAWKTSRPIIPRQAFLPFLPYLCSATRTETAMASKTDHPVGHSVTNDLSQNGHFGFESPWPSVKARTGG</sequence>
<feature type="compositionally biased region" description="Gly residues" evidence="1">
    <location>
        <begin position="1"/>
        <end position="11"/>
    </location>
</feature>
<dbReference type="EMBL" id="BMAT01006393">
    <property type="protein sequence ID" value="GFS11868.1"/>
    <property type="molecule type" value="Genomic_DNA"/>
</dbReference>
<feature type="region of interest" description="Disordered" evidence="1">
    <location>
        <begin position="1"/>
        <end position="60"/>
    </location>
</feature>
<proteinExistence type="predicted"/>
<gene>
    <name evidence="2" type="ORF">ElyMa_003097100</name>
</gene>